<dbReference type="InterPro" id="IPR015424">
    <property type="entry name" value="PyrdxlP-dep_Trfase"/>
</dbReference>
<dbReference type="Proteomes" id="UP000315995">
    <property type="component" value="Chromosome"/>
</dbReference>
<accession>A0A5B8YDZ2</accession>
<keyword evidence="2 3" id="KW-0663">Pyridoxal phosphate</keyword>
<protein>
    <submittedName>
        <fullName evidence="5">Aminotransferase class I/II-fold pyridoxal phosphate-dependent enzyme</fullName>
    </submittedName>
</protein>
<comment type="cofactor">
    <cofactor evidence="1 4">
        <name>pyridoxal 5'-phosphate</name>
        <dbReference type="ChEBI" id="CHEBI:597326"/>
    </cofactor>
</comment>
<dbReference type="CDD" id="cd00614">
    <property type="entry name" value="CGS_like"/>
    <property type="match status" value="1"/>
</dbReference>
<evidence type="ECO:0000256" key="4">
    <source>
        <dbReference type="RuleBase" id="RU362118"/>
    </source>
</evidence>
<dbReference type="AlphaFoldDB" id="A0A4Y6PY77"/>
<dbReference type="EMBL" id="CP041186">
    <property type="protein sequence ID" value="QDG53284.1"/>
    <property type="molecule type" value="Genomic_DNA"/>
</dbReference>
<dbReference type="FunFam" id="3.40.640.10:FF:000046">
    <property type="entry name" value="Cystathionine gamma-lyase"/>
    <property type="match status" value="1"/>
</dbReference>
<dbReference type="Gene3D" id="3.40.640.10">
    <property type="entry name" value="Type I PLP-dependent aspartate aminotransferase-like (Major domain)"/>
    <property type="match status" value="1"/>
</dbReference>
<dbReference type="InterPro" id="IPR000277">
    <property type="entry name" value="Cys/Met-Metab_PyrdxlP-dep_enz"/>
</dbReference>
<name>A0A4Y6PY77_PERCE</name>
<evidence type="ECO:0000313" key="5">
    <source>
        <dbReference type="EMBL" id="QDG53284.1"/>
    </source>
</evidence>
<proteinExistence type="inferred from homology"/>
<dbReference type="GO" id="GO:0005737">
    <property type="term" value="C:cytoplasm"/>
    <property type="evidence" value="ECO:0007669"/>
    <property type="project" value="TreeGrafter"/>
</dbReference>
<reference evidence="5 6" key="1">
    <citation type="submission" date="2019-06" db="EMBL/GenBank/DDBJ databases">
        <title>Persicimonas caeni gen. nov., sp. nov., a predatory bacterium isolated from solar saltern.</title>
        <authorList>
            <person name="Wang S."/>
        </authorList>
    </citation>
    <scope>NUCLEOTIDE SEQUENCE [LARGE SCALE GENOMIC DNA]</scope>
    <source>
        <strain evidence="5 6">YN101</strain>
    </source>
</reference>
<dbReference type="PIRSF" id="PIRSF001434">
    <property type="entry name" value="CGS"/>
    <property type="match status" value="1"/>
</dbReference>
<dbReference type="GO" id="GO:0030170">
    <property type="term" value="F:pyridoxal phosphate binding"/>
    <property type="evidence" value="ECO:0007669"/>
    <property type="project" value="InterPro"/>
</dbReference>
<evidence type="ECO:0000256" key="3">
    <source>
        <dbReference type="PIRSR" id="PIRSR001434-2"/>
    </source>
</evidence>
<evidence type="ECO:0000256" key="2">
    <source>
        <dbReference type="ARBA" id="ARBA00022898"/>
    </source>
</evidence>
<dbReference type="InterPro" id="IPR015422">
    <property type="entry name" value="PyrdxlP-dep_Trfase_small"/>
</dbReference>
<organism evidence="5 6">
    <name type="scientific">Persicimonas caeni</name>
    <dbReference type="NCBI Taxonomy" id="2292766"/>
    <lineage>
        <taxon>Bacteria</taxon>
        <taxon>Deltaproteobacteria</taxon>
        <taxon>Bradymonadales</taxon>
        <taxon>Bradymonadaceae</taxon>
        <taxon>Persicimonas</taxon>
    </lineage>
</organism>
<dbReference type="Gene3D" id="3.90.1150.10">
    <property type="entry name" value="Aspartate Aminotransferase, domain 1"/>
    <property type="match status" value="1"/>
</dbReference>
<dbReference type="GO" id="GO:0019346">
    <property type="term" value="P:transsulfuration"/>
    <property type="evidence" value="ECO:0007669"/>
    <property type="project" value="InterPro"/>
</dbReference>
<dbReference type="GO" id="GO:0008483">
    <property type="term" value="F:transaminase activity"/>
    <property type="evidence" value="ECO:0007669"/>
    <property type="project" value="UniProtKB-KW"/>
</dbReference>
<keyword evidence="5" id="KW-0032">Aminotransferase</keyword>
<dbReference type="InterPro" id="IPR015421">
    <property type="entry name" value="PyrdxlP-dep_Trfase_major"/>
</dbReference>
<dbReference type="GO" id="GO:0019343">
    <property type="term" value="P:cysteine biosynthetic process via cystathionine"/>
    <property type="evidence" value="ECO:0007669"/>
    <property type="project" value="TreeGrafter"/>
</dbReference>
<dbReference type="OrthoDB" id="9805807at2"/>
<dbReference type="GO" id="GO:0004123">
    <property type="term" value="F:cystathionine gamma-lyase activity"/>
    <property type="evidence" value="ECO:0007669"/>
    <property type="project" value="TreeGrafter"/>
</dbReference>
<feature type="modified residue" description="N6-(pyridoxal phosphate)lysine" evidence="3">
    <location>
        <position position="204"/>
    </location>
</feature>
<dbReference type="PANTHER" id="PTHR11808">
    <property type="entry name" value="TRANS-SULFURATION ENZYME FAMILY MEMBER"/>
    <property type="match status" value="1"/>
</dbReference>
<accession>A0A4Y6PY77</accession>
<evidence type="ECO:0000256" key="1">
    <source>
        <dbReference type="ARBA" id="ARBA00001933"/>
    </source>
</evidence>
<dbReference type="PANTHER" id="PTHR11808:SF85">
    <property type="entry name" value="CYSTATHIONINE GAMMA-LYASE-RELATED"/>
    <property type="match status" value="1"/>
</dbReference>
<keyword evidence="6" id="KW-1185">Reference proteome</keyword>
<comment type="similarity">
    <text evidence="4">Belongs to the trans-sulfuration enzymes family.</text>
</comment>
<dbReference type="Pfam" id="PF01053">
    <property type="entry name" value="Cys_Met_Meta_PP"/>
    <property type="match status" value="1"/>
</dbReference>
<sequence length="391" mass="41237">MASFDTRTVHAGRQDLRKLGVHAPPIDLSTTYPITGLEEARASIDRMMEGAEPDENPIYSRLHNPTVARFEAGIAQLEEAEAAVGFASGMAAMTACLLAARQRGERVVAVRPMYGGTDGLLSSGLLGVEVDWADAESVGAAIGPQTSLVIVETPANPTLQLVDIEHVVAQAGDVPVLVDSTFATPVLQQPLRHGAAMVLHSGTKFIGGHGDVIAGVVATSEAFARELRVVRSLTGGILHPRAAYDLHRGLQTLSLRVHKAQEGARLLAGRLHEHRAVGSVHYPGFQACDPKGLVGRQMAGPGSMLAFELVGGFDAALRVMEAVELITPAVSLGSTDTLIQHPAGLTHRKVDAEVRASHGITDGFLRLSVGVEDAEDLWQELGGILDGLSRA</sequence>
<dbReference type="RefSeq" id="WP_141199745.1">
    <property type="nucleotide sequence ID" value="NZ_CP041186.1"/>
</dbReference>
<keyword evidence="5" id="KW-0808">Transferase</keyword>
<evidence type="ECO:0000313" key="6">
    <source>
        <dbReference type="Proteomes" id="UP000315995"/>
    </source>
</evidence>
<dbReference type="SUPFAM" id="SSF53383">
    <property type="entry name" value="PLP-dependent transferases"/>
    <property type="match status" value="1"/>
</dbReference>
<gene>
    <name evidence="5" type="ORF">FIV42_21815</name>
</gene>